<feature type="domain" description="Hemerythrin-like" evidence="2">
    <location>
        <begin position="306"/>
        <end position="428"/>
    </location>
</feature>
<dbReference type="Proteomes" id="UP000187651">
    <property type="component" value="Unassembled WGS sequence"/>
</dbReference>
<feature type="coiled-coil region" evidence="1">
    <location>
        <begin position="314"/>
        <end position="341"/>
    </location>
</feature>
<evidence type="ECO:0000313" key="6">
    <source>
        <dbReference type="Proteomes" id="UP000187651"/>
    </source>
</evidence>
<organism evidence="5 6">
    <name type="scientific">Lachnospira pectinoschiza</name>
    <dbReference type="NCBI Taxonomy" id="28052"/>
    <lineage>
        <taxon>Bacteria</taxon>
        <taxon>Bacillati</taxon>
        <taxon>Bacillota</taxon>
        <taxon>Clostridia</taxon>
        <taxon>Lachnospirales</taxon>
        <taxon>Lachnospiraceae</taxon>
        <taxon>Lachnospira</taxon>
    </lineage>
</organism>
<reference evidence="6" key="1">
    <citation type="submission" date="2016-10" db="EMBL/GenBank/DDBJ databases">
        <authorList>
            <person name="Varghese N."/>
            <person name="Submissions S."/>
        </authorList>
    </citation>
    <scope>NUCLEOTIDE SEQUENCE [LARGE SCALE GENOMIC DNA]</scope>
    <source>
        <strain evidence="6">M83</strain>
    </source>
</reference>
<sequence>MSKKINLKKSVYELCNEYPELIDIMYELGFTEVTKPKILNTMGQLMTIPKGAILKKIDMIDVILALKNNGFELEGKMPAFVQRKLDKKMLERMAAEGLFDVGVDSDTEVKPTKKVDSETAKKMLAAQLPKRKDANGNEVKELELDERTLKIKSYVERLSKGEDIESVRKDFVENFTDVDAAEIAKAEQALIAGGTKVSDVQKLCDVHSALFHGATREEKIANAEKAVEESLKRQREAGAELKTAQTLVAPNGATVSFGSLGKVDVKEAMSESFGMGIGSKFKAAPVKRQDGADSIYMELRKIENHPLNTFALENEAISKALKELRDAMDTKENVMPALKKAREASIHYAEKGDLLYPILNVKYGFSGPANVMWGVDDEIRDEMKSLYNSALEDEGFLTNELWNQRLDAVVTRAEEMIYKEENILFPLCAKNFTEEDWCDIARDFADYKPCLIGSRPLWEKATPKGNIKDYKQEAGSANLPSGRLTIEQLDAMLNTIPMELTFVDAENVNRYFNDGDDVKLFKRPLSALGREVFSCHPPKIDPMVRMILEDFKEGRRDCVDVWTSRDEEPVLIKYMAVRDKDKNYVGTLECVQPMGFAKKHFERM</sequence>
<dbReference type="InterPro" id="IPR015077">
    <property type="entry name" value="DUF1858"/>
</dbReference>
<dbReference type="Pfam" id="PF04282">
    <property type="entry name" value="DUF438"/>
    <property type="match status" value="1"/>
</dbReference>
<dbReference type="InterPro" id="IPR007380">
    <property type="entry name" value="DUF438"/>
</dbReference>
<evidence type="ECO:0000259" key="4">
    <source>
        <dbReference type="Pfam" id="PF08984"/>
    </source>
</evidence>
<evidence type="ECO:0008006" key="7">
    <source>
        <dbReference type="Google" id="ProtNLM"/>
    </source>
</evidence>
<dbReference type="Gene3D" id="1.10.3910.10">
    <property type="entry name" value="SP0561-like"/>
    <property type="match status" value="1"/>
</dbReference>
<protein>
    <recommendedName>
        <fullName evidence="7">DUF438 domain-containing protein</fullName>
    </recommendedName>
</protein>
<dbReference type="AlphaFoldDB" id="A0A1G9TGK1"/>
<dbReference type="PANTHER" id="PTHR39966">
    <property type="entry name" value="BLL2471 PROTEIN-RELATED"/>
    <property type="match status" value="1"/>
</dbReference>
<keyword evidence="1" id="KW-0175">Coiled coil</keyword>
<dbReference type="RefSeq" id="WP_074520623.1">
    <property type="nucleotide sequence ID" value="NZ_FNHZ01000001.1"/>
</dbReference>
<dbReference type="SUPFAM" id="SSF140683">
    <property type="entry name" value="SP0561-like"/>
    <property type="match status" value="1"/>
</dbReference>
<dbReference type="OrthoDB" id="9769774at2"/>
<dbReference type="InterPro" id="IPR012312">
    <property type="entry name" value="Hemerythrin-like"/>
</dbReference>
<proteinExistence type="predicted"/>
<feature type="domain" description="DUF438" evidence="3">
    <location>
        <begin position="151"/>
        <end position="215"/>
    </location>
</feature>
<evidence type="ECO:0000313" key="5">
    <source>
        <dbReference type="EMBL" id="SDM46265.1"/>
    </source>
</evidence>
<evidence type="ECO:0000259" key="2">
    <source>
        <dbReference type="Pfam" id="PF01814"/>
    </source>
</evidence>
<evidence type="ECO:0000256" key="1">
    <source>
        <dbReference type="SAM" id="Coils"/>
    </source>
</evidence>
<gene>
    <name evidence="5" type="ORF">SAMN05216544_0330</name>
</gene>
<dbReference type="Pfam" id="PF13596">
    <property type="entry name" value="PAS_10"/>
    <property type="match status" value="1"/>
</dbReference>
<name>A0A1G9TGK1_9FIRM</name>
<dbReference type="PANTHER" id="PTHR39966:SF3">
    <property type="entry name" value="DUF438 DOMAIN-CONTAINING PROTEIN"/>
    <property type="match status" value="1"/>
</dbReference>
<keyword evidence="6" id="KW-1185">Reference proteome</keyword>
<dbReference type="GO" id="GO:0005886">
    <property type="term" value="C:plasma membrane"/>
    <property type="evidence" value="ECO:0007669"/>
    <property type="project" value="TreeGrafter"/>
</dbReference>
<dbReference type="Pfam" id="PF01814">
    <property type="entry name" value="Hemerythrin"/>
    <property type="match status" value="1"/>
</dbReference>
<dbReference type="Pfam" id="PF08984">
    <property type="entry name" value="DUF1858"/>
    <property type="match status" value="1"/>
</dbReference>
<dbReference type="EMBL" id="FNHZ01000001">
    <property type="protein sequence ID" value="SDM46265.1"/>
    <property type="molecule type" value="Genomic_DNA"/>
</dbReference>
<dbReference type="Gene3D" id="1.20.120.520">
    <property type="entry name" value="nmb1532 protein domain like"/>
    <property type="match status" value="1"/>
</dbReference>
<dbReference type="InterPro" id="IPR038062">
    <property type="entry name" value="ScdA-like_N_sf"/>
</dbReference>
<evidence type="ECO:0000259" key="3">
    <source>
        <dbReference type="Pfam" id="PF04282"/>
    </source>
</evidence>
<accession>A0A1G9TGK1</accession>
<feature type="domain" description="DUF1858" evidence="4">
    <location>
        <begin position="5"/>
        <end position="59"/>
    </location>
</feature>